<protein>
    <submittedName>
        <fullName evidence="1">Uncharacterized protein</fullName>
    </submittedName>
</protein>
<organism evidence="1 2">
    <name type="scientific">Natronorubrum halalkaliphilum</name>
    <dbReference type="NCBI Taxonomy" id="2691917"/>
    <lineage>
        <taxon>Archaea</taxon>
        <taxon>Methanobacteriati</taxon>
        <taxon>Methanobacteriota</taxon>
        <taxon>Stenosarchaea group</taxon>
        <taxon>Halobacteria</taxon>
        <taxon>Halobacteriales</taxon>
        <taxon>Natrialbaceae</taxon>
        <taxon>Natronorubrum</taxon>
    </lineage>
</organism>
<dbReference type="PROSITE" id="PS51257">
    <property type="entry name" value="PROKAR_LIPOPROTEIN"/>
    <property type="match status" value="1"/>
</dbReference>
<evidence type="ECO:0000313" key="2">
    <source>
        <dbReference type="Proteomes" id="UP000434101"/>
    </source>
</evidence>
<dbReference type="AlphaFoldDB" id="A0A6B0VS09"/>
<gene>
    <name evidence="1" type="ORF">GS429_20580</name>
</gene>
<dbReference type="RefSeq" id="WP_160067708.1">
    <property type="nucleotide sequence ID" value="NZ_WUYX01000070.1"/>
</dbReference>
<keyword evidence="2" id="KW-1185">Reference proteome</keyword>
<accession>A0A6B0VS09</accession>
<proteinExistence type="predicted"/>
<name>A0A6B0VS09_9EURY</name>
<evidence type="ECO:0000313" key="1">
    <source>
        <dbReference type="EMBL" id="MXV64420.1"/>
    </source>
</evidence>
<dbReference type="EMBL" id="WUYX01000070">
    <property type="protein sequence ID" value="MXV64420.1"/>
    <property type="molecule type" value="Genomic_DNA"/>
</dbReference>
<comment type="caution">
    <text evidence="1">The sequence shown here is derived from an EMBL/GenBank/DDBJ whole genome shotgun (WGS) entry which is preliminary data.</text>
</comment>
<dbReference type="Proteomes" id="UP000434101">
    <property type="component" value="Unassembled WGS sequence"/>
</dbReference>
<reference evidence="1 2" key="1">
    <citation type="submission" date="2020-01" db="EMBL/GenBank/DDBJ databases">
        <title>Natronorubrum sp. JWXQ-INN 674 isolated from Inner Mongolia Autonomous Region of China.</title>
        <authorList>
            <person name="Xue Q."/>
        </authorList>
    </citation>
    <scope>NUCLEOTIDE SEQUENCE [LARGE SCALE GENOMIC DNA]</scope>
    <source>
        <strain evidence="1 2">JWXQ-INN-674</strain>
    </source>
</reference>
<sequence length="314" mass="34252">MDRRRYLSASSGLVAGATVGLAGCLGVGTSASDGIDDEFDDPFDGDYDCVTRWVPAPSVLDTDDYIISSWSPAELVATDDALEDDALEPVEYQLDRLGVDSLGLRDLDRIITTEYVDDEIDKLVGFAVYEGDIDPATVGPALEDDGPDHVGHEDGYDYYGNSQYVHAVADGTVITSSDASGGRSVIDSLIEVENGDERRYADEFEGINRVVDRLPEAHMTRTFGRSILSAMDISADVLEELVFDISVVQIQEDNAHYGFVLVFEEGNEIDERDLEPIGEELKEESSEEATYGTDGSIGWIRLTEPAAEFRAGYS</sequence>